<dbReference type="AlphaFoldDB" id="A0A2J6T3D8"/>
<dbReference type="Proteomes" id="UP000235371">
    <property type="component" value="Unassembled WGS sequence"/>
</dbReference>
<sequence length="178" mass="21062">MASRDREKIPPHPFPLDSTRRTIFDEFGCRIYGYPSTGGIIIRVNADLVELKQLNFDPLNPPSTRFSDQEKEDAFCAELRKVGGKWWSNEKRFLDVPWKDWDETQPTDEELRNVWFGWPKEGGVLVLQCEQDERPDDIRRLRMAETMEERCWILREKFGARFYEAPALYEGLADLYPR</sequence>
<organism evidence="1 2">
    <name type="scientific">Hyaloscypha bicolor E</name>
    <dbReference type="NCBI Taxonomy" id="1095630"/>
    <lineage>
        <taxon>Eukaryota</taxon>
        <taxon>Fungi</taxon>
        <taxon>Dikarya</taxon>
        <taxon>Ascomycota</taxon>
        <taxon>Pezizomycotina</taxon>
        <taxon>Leotiomycetes</taxon>
        <taxon>Helotiales</taxon>
        <taxon>Hyaloscyphaceae</taxon>
        <taxon>Hyaloscypha</taxon>
        <taxon>Hyaloscypha bicolor</taxon>
    </lineage>
</organism>
<name>A0A2J6T3D8_9HELO</name>
<evidence type="ECO:0000313" key="2">
    <source>
        <dbReference type="Proteomes" id="UP000235371"/>
    </source>
</evidence>
<proteinExistence type="predicted"/>
<accession>A0A2J6T3D8</accession>
<protein>
    <submittedName>
        <fullName evidence="1">Uncharacterized protein</fullName>
    </submittedName>
</protein>
<reference evidence="1 2" key="1">
    <citation type="submission" date="2016-04" db="EMBL/GenBank/DDBJ databases">
        <title>A degradative enzymes factory behind the ericoid mycorrhizal symbiosis.</title>
        <authorList>
            <consortium name="DOE Joint Genome Institute"/>
            <person name="Martino E."/>
            <person name="Morin E."/>
            <person name="Grelet G."/>
            <person name="Kuo A."/>
            <person name="Kohler A."/>
            <person name="Daghino S."/>
            <person name="Barry K."/>
            <person name="Choi C."/>
            <person name="Cichocki N."/>
            <person name="Clum A."/>
            <person name="Copeland A."/>
            <person name="Hainaut M."/>
            <person name="Haridas S."/>
            <person name="Labutti K."/>
            <person name="Lindquist E."/>
            <person name="Lipzen A."/>
            <person name="Khouja H.-R."/>
            <person name="Murat C."/>
            <person name="Ohm R."/>
            <person name="Olson A."/>
            <person name="Spatafora J."/>
            <person name="Veneault-Fourrey C."/>
            <person name="Henrissat B."/>
            <person name="Grigoriev I."/>
            <person name="Martin F."/>
            <person name="Perotto S."/>
        </authorList>
    </citation>
    <scope>NUCLEOTIDE SEQUENCE [LARGE SCALE GENOMIC DNA]</scope>
    <source>
        <strain evidence="1 2">E</strain>
    </source>
</reference>
<dbReference type="GeneID" id="36588693"/>
<dbReference type="OrthoDB" id="4487429at2759"/>
<gene>
    <name evidence="1" type="ORF">K444DRAFT_614923</name>
</gene>
<evidence type="ECO:0000313" key="1">
    <source>
        <dbReference type="EMBL" id="PMD57527.1"/>
    </source>
</evidence>
<dbReference type="RefSeq" id="XP_024734431.1">
    <property type="nucleotide sequence ID" value="XM_024880616.1"/>
</dbReference>
<dbReference type="InParanoid" id="A0A2J6T3D8"/>
<dbReference type="EMBL" id="KZ613846">
    <property type="protein sequence ID" value="PMD57527.1"/>
    <property type="molecule type" value="Genomic_DNA"/>
</dbReference>
<keyword evidence="2" id="KW-1185">Reference proteome</keyword>